<dbReference type="PANTHER" id="PTHR11774">
    <property type="entry name" value="GERANYLGERANYL TRANSFERASE TYPE BETA SUBUNIT"/>
    <property type="match status" value="1"/>
</dbReference>
<evidence type="ECO:0000256" key="4">
    <source>
        <dbReference type="ARBA" id="ARBA00022723"/>
    </source>
</evidence>
<dbReference type="SUPFAM" id="SSF48239">
    <property type="entry name" value="Terpenoid cyclases/Protein prenyltransferases"/>
    <property type="match status" value="1"/>
</dbReference>
<dbReference type="VEuPathDB" id="FungiDB:DIURU_001571"/>
<reference evidence="10 11" key="1">
    <citation type="submission" date="2019-07" db="EMBL/GenBank/DDBJ databases">
        <title>Genome assembly of two rare yeast pathogens: Diutina rugosa and Trichomonascus ciferrii.</title>
        <authorList>
            <person name="Mixao V."/>
            <person name="Saus E."/>
            <person name="Hansen A."/>
            <person name="Lass-Flor C."/>
            <person name="Gabaldon T."/>
        </authorList>
    </citation>
    <scope>NUCLEOTIDE SEQUENCE [LARGE SCALE GENOMIC DNA]</scope>
    <source>
        <strain evidence="10 11">CBS 613</strain>
    </source>
</reference>
<dbReference type="InterPro" id="IPR001330">
    <property type="entry name" value="Prenyltrans"/>
</dbReference>
<dbReference type="RefSeq" id="XP_034013529.1">
    <property type="nucleotide sequence ID" value="XM_034154129.1"/>
</dbReference>
<protein>
    <recommendedName>
        <fullName evidence="8">Geranylgeranyl transferase type-2 subunit beta</fullName>
        <ecNumber evidence="8">2.5.1.60</ecNumber>
    </recommendedName>
</protein>
<evidence type="ECO:0000259" key="9">
    <source>
        <dbReference type="Pfam" id="PF00432"/>
    </source>
</evidence>
<dbReference type="GO" id="GO:0004663">
    <property type="term" value="F:Rab geranylgeranyltransferase activity"/>
    <property type="evidence" value="ECO:0007669"/>
    <property type="project" value="UniProtKB-UniRule"/>
</dbReference>
<evidence type="ECO:0000256" key="8">
    <source>
        <dbReference type="RuleBase" id="RU365076"/>
    </source>
</evidence>
<dbReference type="InterPro" id="IPR008930">
    <property type="entry name" value="Terpenoid_cyclase/PrenylTrfase"/>
</dbReference>
<dbReference type="InterPro" id="IPR026873">
    <property type="entry name" value="Ptb1"/>
</dbReference>
<evidence type="ECO:0000313" key="10">
    <source>
        <dbReference type="EMBL" id="KAA8905143.1"/>
    </source>
</evidence>
<comment type="caution">
    <text evidence="10">The sequence shown here is derived from an EMBL/GenBank/DDBJ whole genome shotgun (WGS) entry which is preliminary data.</text>
</comment>
<evidence type="ECO:0000313" key="11">
    <source>
        <dbReference type="Proteomes" id="UP000449547"/>
    </source>
</evidence>
<evidence type="ECO:0000256" key="3">
    <source>
        <dbReference type="ARBA" id="ARBA00022679"/>
    </source>
</evidence>
<proteinExistence type="inferred from homology"/>
<dbReference type="Proteomes" id="UP000449547">
    <property type="component" value="Unassembled WGS sequence"/>
</dbReference>
<sequence>MEAFLKQKHIDYVKSQEEHRSYEYWLSEHLRMNGIYWGIMALATMDELSALPRAEVEKFVLSCWDDKYKAFGAFPGHDAHILSTLSGLQILKIYDSELKQLTNEQKQGVVKFIEGLQLSDGSFQGDRFGEVDTRFVYTALQALSLLGALTKSVVDPSVEFIMRCQNFDGGFGMAPGSESHAAQVFVCVAALAVVDRLDLVVDDAKLAAWLSERQLPSGGFNGRPEKLEDVCYSWWVLSSLAIIDKKHWVDLKKLQSFILSCQDPEKGGFSDRPDNQTDIYHTCFSITGLALTDAPGFIKIDPIFCLPCEVTMGMIKWKD</sequence>
<gene>
    <name evidence="10" type="ORF">DIURU_001571</name>
</gene>
<dbReference type="EC" id="2.5.1.60" evidence="8"/>
<evidence type="ECO:0000256" key="2">
    <source>
        <dbReference type="ARBA" id="ARBA00022602"/>
    </source>
</evidence>
<dbReference type="GO" id="GO:0046872">
    <property type="term" value="F:metal ion binding"/>
    <property type="evidence" value="ECO:0007669"/>
    <property type="project" value="UniProtKB-KW"/>
</dbReference>
<dbReference type="Gene3D" id="1.50.10.20">
    <property type="match status" value="1"/>
</dbReference>
<dbReference type="GO" id="GO:0005968">
    <property type="term" value="C:Rab-protein geranylgeranyltransferase complex"/>
    <property type="evidence" value="ECO:0007669"/>
    <property type="project" value="UniProtKB-UniRule"/>
</dbReference>
<comment type="catalytic activity">
    <reaction evidence="7 8">
        <text>geranylgeranyl diphosphate + L-cysteinyl-[protein] = S-geranylgeranyl-L-cysteinyl-[protein] + diphosphate</text>
        <dbReference type="Rhea" id="RHEA:21240"/>
        <dbReference type="Rhea" id="RHEA-COMP:10131"/>
        <dbReference type="Rhea" id="RHEA-COMP:11537"/>
        <dbReference type="ChEBI" id="CHEBI:29950"/>
        <dbReference type="ChEBI" id="CHEBI:33019"/>
        <dbReference type="ChEBI" id="CHEBI:57533"/>
        <dbReference type="ChEBI" id="CHEBI:86021"/>
        <dbReference type="EC" id="2.5.1.60"/>
    </reaction>
</comment>
<dbReference type="FunFam" id="1.50.10.20:FF:000028">
    <property type="entry name" value="Geranylgeranyl transferase type-2 subunit beta"/>
    <property type="match status" value="1"/>
</dbReference>
<dbReference type="GeneID" id="54780224"/>
<keyword evidence="6 8" id="KW-0862">Zinc</keyword>
<comment type="similarity">
    <text evidence="1 8">Belongs to the protein prenyltransferase subunit beta family.</text>
</comment>
<dbReference type="InterPro" id="IPR045089">
    <property type="entry name" value="PGGT1B-like"/>
</dbReference>
<accession>A0A642UTH5</accession>
<dbReference type="AlphaFoldDB" id="A0A642UTH5"/>
<name>A0A642UTH5_DIURU</name>
<dbReference type="Pfam" id="PF00432">
    <property type="entry name" value="Prenyltrans"/>
    <property type="match status" value="1"/>
</dbReference>
<keyword evidence="4 8" id="KW-0479">Metal-binding</keyword>
<dbReference type="PANTHER" id="PTHR11774:SF11">
    <property type="entry name" value="GERANYLGERANYL TRANSFERASE TYPE-2 SUBUNIT BETA"/>
    <property type="match status" value="1"/>
</dbReference>
<evidence type="ECO:0000256" key="7">
    <source>
        <dbReference type="ARBA" id="ARBA00047658"/>
    </source>
</evidence>
<evidence type="ECO:0000256" key="1">
    <source>
        <dbReference type="ARBA" id="ARBA00010497"/>
    </source>
</evidence>
<dbReference type="OrthoDB" id="5428259at2759"/>
<comment type="function">
    <text evidence="8">Catalyzes the transfer of a geranylgeranyl moiety from geranylgeranyl diphosphate to both cysteines of proteins with the C-terminal sequence -XXCC, -XCXC and -CCXX.</text>
</comment>
<feature type="domain" description="Prenyltransferase alpha-alpha toroid" evidence="9">
    <location>
        <begin position="4"/>
        <end position="306"/>
    </location>
</feature>
<organism evidence="10 11">
    <name type="scientific">Diutina rugosa</name>
    <name type="common">Yeast</name>
    <name type="synonym">Candida rugosa</name>
    <dbReference type="NCBI Taxonomy" id="5481"/>
    <lineage>
        <taxon>Eukaryota</taxon>
        <taxon>Fungi</taxon>
        <taxon>Dikarya</taxon>
        <taxon>Ascomycota</taxon>
        <taxon>Saccharomycotina</taxon>
        <taxon>Pichiomycetes</taxon>
        <taxon>Debaryomycetaceae</taxon>
        <taxon>Diutina</taxon>
    </lineage>
</organism>
<dbReference type="OMA" id="VKRCQCP"/>
<dbReference type="EMBL" id="SWFT01000050">
    <property type="protein sequence ID" value="KAA8905143.1"/>
    <property type="molecule type" value="Genomic_DNA"/>
</dbReference>
<keyword evidence="5" id="KW-0677">Repeat</keyword>
<evidence type="ECO:0000256" key="6">
    <source>
        <dbReference type="ARBA" id="ARBA00022833"/>
    </source>
</evidence>
<keyword evidence="11" id="KW-1185">Reference proteome</keyword>
<keyword evidence="2 8" id="KW-0637">Prenyltransferase</keyword>
<dbReference type="CDD" id="cd02894">
    <property type="entry name" value="GGTase-II"/>
    <property type="match status" value="1"/>
</dbReference>
<keyword evidence="3 8" id="KW-0808">Transferase</keyword>
<evidence type="ECO:0000256" key="5">
    <source>
        <dbReference type="ARBA" id="ARBA00022737"/>
    </source>
</evidence>
<comment type="cofactor">
    <cofactor evidence="8">
        <name>Zn(2+)</name>
        <dbReference type="ChEBI" id="CHEBI:29105"/>
    </cofactor>
    <text evidence="8">Binds 1 zinc ion per subunit.</text>
</comment>